<accession>A0A4U5U1K9</accession>
<organism evidence="2 3">
    <name type="scientific">Collichthys lucidus</name>
    <name type="common">Big head croaker</name>
    <name type="synonym">Sciaena lucida</name>
    <dbReference type="NCBI Taxonomy" id="240159"/>
    <lineage>
        <taxon>Eukaryota</taxon>
        <taxon>Metazoa</taxon>
        <taxon>Chordata</taxon>
        <taxon>Craniata</taxon>
        <taxon>Vertebrata</taxon>
        <taxon>Euteleostomi</taxon>
        <taxon>Actinopterygii</taxon>
        <taxon>Neopterygii</taxon>
        <taxon>Teleostei</taxon>
        <taxon>Neoteleostei</taxon>
        <taxon>Acanthomorphata</taxon>
        <taxon>Eupercaria</taxon>
        <taxon>Sciaenidae</taxon>
        <taxon>Collichthys</taxon>
    </lineage>
</organism>
<protein>
    <submittedName>
        <fullName evidence="2">Uncharacterized protein</fullName>
    </submittedName>
</protein>
<name>A0A4U5U1K9_COLLU</name>
<evidence type="ECO:0000313" key="2">
    <source>
        <dbReference type="EMBL" id="TKS67964.1"/>
    </source>
</evidence>
<feature type="compositionally biased region" description="Basic and acidic residues" evidence="1">
    <location>
        <begin position="91"/>
        <end position="104"/>
    </location>
</feature>
<dbReference type="Proteomes" id="UP000298787">
    <property type="component" value="Chromosome 3"/>
</dbReference>
<reference evidence="2 3" key="1">
    <citation type="submission" date="2019-01" db="EMBL/GenBank/DDBJ databases">
        <title>Genome Assembly of Collichthys lucidus.</title>
        <authorList>
            <person name="Cai M."/>
            <person name="Xiao S."/>
        </authorList>
    </citation>
    <scope>NUCLEOTIDE SEQUENCE [LARGE SCALE GENOMIC DNA]</scope>
    <source>
        <strain evidence="2">JT15FE1705JMU</strain>
        <tissue evidence="2">Muscle</tissue>
    </source>
</reference>
<dbReference type="AlphaFoldDB" id="A0A4U5U1K9"/>
<dbReference type="EMBL" id="CM014080">
    <property type="protein sequence ID" value="TKS67964.1"/>
    <property type="molecule type" value="Genomic_DNA"/>
</dbReference>
<sequence>MNTDTSSICTRRQKESLSELTWTLTGENLTVTTVTAQDGAVYNKPQLSGVNVGGDIYMNVITNVPAPASTETVSPTVRGSEDRGPSSSQSEDFKPEVMPSEAKEVRKCEVLHDFTGTLIEENK</sequence>
<evidence type="ECO:0000256" key="1">
    <source>
        <dbReference type="SAM" id="MobiDB-lite"/>
    </source>
</evidence>
<proteinExistence type="predicted"/>
<keyword evidence="3" id="KW-1185">Reference proteome</keyword>
<feature type="region of interest" description="Disordered" evidence="1">
    <location>
        <begin position="66"/>
        <end position="104"/>
    </location>
</feature>
<gene>
    <name evidence="2" type="ORF">D9C73_002024</name>
</gene>
<evidence type="ECO:0000313" key="3">
    <source>
        <dbReference type="Proteomes" id="UP000298787"/>
    </source>
</evidence>